<dbReference type="Pfam" id="PF20049">
    <property type="entry name" value="DUF6451"/>
    <property type="match status" value="1"/>
</dbReference>
<proteinExistence type="predicted"/>
<protein>
    <submittedName>
        <fullName evidence="1">Uncharacterized protein</fullName>
    </submittedName>
</protein>
<dbReference type="PANTHER" id="PTHR47027">
    <property type="entry name" value="REVERSE TRANSCRIPTASE DOMAIN-CONTAINING PROTEIN"/>
    <property type="match status" value="1"/>
</dbReference>
<evidence type="ECO:0000313" key="1">
    <source>
        <dbReference type="EMBL" id="VDO48198.1"/>
    </source>
</evidence>
<reference evidence="1 2" key="1">
    <citation type="submission" date="2018-11" db="EMBL/GenBank/DDBJ databases">
        <authorList>
            <consortium name="Pathogen Informatics"/>
        </authorList>
    </citation>
    <scope>NUCLEOTIDE SEQUENCE [LARGE SCALE GENOMIC DNA]</scope>
    <source>
        <strain evidence="1 2">Zambia</strain>
    </source>
</reference>
<evidence type="ECO:0000313" key="2">
    <source>
        <dbReference type="Proteomes" id="UP000277204"/>
    </source>
</evidence>
<dbReference type="Proteomes" id="UP000277204">
    <property type="component" value="Unassembled WGS sequence"/>
</dbReference>
<gene>
    <name evidence="1" type="ORF">SMRZ_LOCUS418</name>
</gene>
<dbReference type="PANTHER" id="PTHR47027:SF25">
    <property type="entry name" value="REVERSE TRANSCRIPTASE DOMAIN-CONTAINING PROTEIN"/>
    <property type="match status" value="1"/>
</dbReference>
<dbReference type="AlphaFoldDB" id="A0A183L9E3"/>
<dbReference type="EMBL" id="UZAI01000078">
    <property type="protein sequence ID" value="VDO48198.1"/>
    <property type="molecule type" value="Genomic_DNA"/>
</dbReference>
<organism evidence="1 2">
    <name type="scientific">Schistosoma margrebowiei</name>
    <dbReference type="NCBI Taxonomy" id="48269"/>
    <lineage>
        <taxon>Eukaryota</taxon>
        <taxon>Metazoa</taxon>
        <taxon>Spiralia</taxon>
        <taxon>Lophotrochozoa</taxon>
        <taxon>Platyhelminthes</taxon>
        <taxon>Trematoda</taxon>
        <taxon>Digenea</taxon>
        <taxon>Strigeidida</taxon>
        <taxon>Schistosomatoidea</taxon>
        <taxon>Schistosomatidae</taxon>
        <taxon>Schistosoma</taxon>
    </lineage>
</organism>
<keyword evidence="2" id="KW-1185">Reference proteome</keyword>
<name>A0A183L9E3_9TREM</name>
<accession>A0A183L9E3</accession>
<dbReference type="InterPro" id="IPR045609">
    <property type="entry name" value="DUF6451"/>
</dbReference>
<sequence length="109" mass="12544">MPQHTQEKTEILKHNTENTNSITLDGETLEEMETYTYLGSIIDERGGCDADVNARIGKSSTTFLRLNNIWHSDQLSINIKFTIFNMNFNTVLLYGVETWRTTTTIIKRV</sequence>